<sequence length="166" mass="19355">MKDTTKDRAVFLEWEADSRYYERKPSSYFRAITVLAFLISLLLFFIKEILLIILVWIVYFVVYVRAVVPPVKTKYRLDRFGLGYYGGYVTYKQMALFSILHKKHGQLIRIITNLPGLELNLVLPSDPHKQEAIIGLFKEKVPFVEQIPKNEVEKLAEFLLRITGLG</sequence>
<evidence type="ECO:0000313" key="3">
    <source>
        <dbReference type="Proteomes" id="UP000178450"/>
    </source>
</evidence>
<keyword evidence="1" id="KW-1133">Transmembrane helix</keyword>
<name>A0A1F7KGT2_9BACT</name>
<gene>
    <name evidence="2" type="ORF">A2209_03290</name>
</gene>
<dbReference type="AlphaFoldDB" id="A0A1F7KGT2"/>
<keyword evidence="1" id="KW-0472">Membrane</keyword>
<evidence type="ECO:0008006" key="4">
    <source>
        <dbReference type="Google" id="ProtNLM"/>
    </source>
</evidence>
<proteinExistence type="predicted"/>
<feature type="transmembrane region" description="Helical" evidence="1">
    <location>
        <begin position="28"/>
        <end position="45"/>
    </location>
</feature>
<feature type="transmembrane region" description="Helical" evidence="1">
    <location>
        <begin position="51"/>
        <end position="68"/>
    </location>
</feature>
<comment type="caution">
    <text evidence="2">The sequence shown here is derived from an EMBL/GenBank/DDBJ whole genome shotgun (WGS) entry which is preliminary data.</text>
</comment>
<evidence type="ECO:0000313" key="2">
    <source>
        <dbReference type="EMBL" id="OGK67051.1"/>
    </source>
</evidence>
<dbReference type="Proteomes" id="UP000178450">
    <property type="component" value="Unassembled WGS sequence"/>
</dbReference>
<accession>A0A1F7KGT2</accession>
<organism evidence="2 3">
    <name type="scientific">Candidatus Roizmanbacteria bacterium RIFOXYA1_FULL_41_12</name>
    <dbReference type="NCBI Taxonomy" id="1802082"/>
    <lineage>
        <taxon>Bacteria</taxon>
        <taxon>Candidatus Roizmaniibacteriota</taxon>
    </lineage>
</organism>
<reference evidence="2 3" key="1">
    <citation type="journal article" date="2016" name="Nat. Commun.">
        <title>Thousands of microbial genomes shed light on interconnected biogeochemical processes in an aquifer system.</title>
        <authorList>
            <person name="Anantharaman K."/>
            <person name="Brown C.T."/>
            <person name="Hug L.A."/>
            <person name="Sharon I."/>
            <person name="Castelle C.J."/>
            <person name="Probst A.J."/>
            <person name="Thomas B.C."/>
            <person name="Singh A."/>
            <person name="Wilkins M.J."/>
            <person name="Karaoz U."/>
            <person name="Brodie E.L."/>
            <person name="Williams K.H."/>
            <person name="Hubbard S.S."/>
            <person name="Banfield J.F."/>
        </authorList>
    </citation>
    <scope>NUCLEOTIDE SEQUENCE [LARGE SCALE GENOMIC DNA]</scope>
</reference>
<keyword evidence="1" id="KW-0812">Transmembrane</keyword>
<protein>
    <recommendedName>
        <fullName evidence="4">DUF5673 domain-containing protein</fullName>
    </recommendedName>
</protein>
<dbReference type="EMBL" id="MGBG01000002">
    <property type="protein sequence ID" value="OGK67051.1"/>
    <property type="molecule type" value="Genomic_DNA"/>
</dbReference>
<evidence type="ECO:0000256" key="1">
    <source>
        <dbReference type="SAM" id="Phobius"/>
    </source>
</evidence>